<sequence>MNISYERRGSGSPLVLLHGIGHRWQAWEPVLDRLAESHDVIAVDLPGFGLSPALPEPYTVAAAVDAAVDSFKAMGITRPHLAGNSLGGMLALELASAGHASSVTALSPAGFWATARGRAWALRVLSMIRATGRLPERTRTAMMTRKSFRLASGSLLFGRPSRVPLEVMLADLASMAAAPGFDSVARAGRDYFFQSVAPSVPVTIAWGTRDRILWPNQARRAAQLLPEARHVTLPRCGHVPMHDEPELVARTILETCARASAVAADGQDAEENAR</sequence>
<reference evidence="2 3" key="1">
    <citation type="submission" date="2020-01" db="EMBL/GenBank/DDBJ databases">
        <title>Kibdelosporangium persica a novel Actinomycetes from a hot desert in Iran.</title>
        <authorList>
            <person name="Safaei N."/>
            <person name="Zaburannyi N."/>
            <person name="Mueller R."/>
            <person name="Wink J."/>
        </authorList>
    </citation>
    <scope>NUCLEOTIDE SEQUENCE [LARGE SCALE GENOMIC DNA]</scope>
    <source>
        <strain evidence="2 3">4NS15</strain>
    </source>
</reference>
<evidence type="ECO:0000313" key="2">
    <source>
        <dbReference type="EMBL" id="NRN67833.1"/>
    </source>
</evidence>
<dbReference type="SUPFAM" id="SSF53474">
    <property type="entry name" value="alpha/beta-Hydrolases"/>
    <property type="match status" value="1"/>
</dbReference>
<dbReference type="Pfam" id="PF12697">
    <property type="entry name" value="Abhydrolase_6"/>
    <property type="match status" value="1"/>
</dbReference>
<dbReference type="PANTHER" id="PTHR46438">
    <property type="entry name" value="ALPHA/BETA-HYDROLASES SUPERFAMILY PROTEIN"/>
    <property type="match status" value="1"/>
</dbReference>
<dbReference type="InterPro" id="IPR000073">
    <property type="entry name" value="AB_hydrolase_1"/>
</dbReference>
<evidence type="ECO:0000313" key="3">
    <source>
        <dbReference type="Proteomes" id="UP000763557"/>
    </source>
</evidence>
<dbReference type="Proteomes" id="UP000763557">
    <property type="component" value="Unassembled WGS sequence"/>
</dbReference>
<dbReference type="InterPro" id="IPR029058">
    <property type="entry name" value="AB_hydrolase_fold"/>
</dbReference>
<name>A0ABX2F9F0_9PSEU</name>
<evidence type="ECO:0000259" key="1">
    <source>
        <dbReference type="Pfam" id="PF12697"/>
    </source>
</evidence>
<keyword evidence="3" id="KW-1185">Reference proteome</keyword>
<dbReference type="RefSeq" id="WP_173136220.1">
    <property type="nucleotide sequence ID" value="NZ_CBCSGW010000054.1"/>
</dbReference>
<organism evidence="2 3">
    <name type="scientific">Kibdelosporangium persicum</name>
    <dbReference type="NCBI Taxonomy" id="2698649"/>
    <lineage>
        <taxon>Bacteria</taxon>
        <taxon>Bacillati</taxon>
        <taxon>Actinomycetota</taxon>
        <taxon>Actinomycetes</taxon>
        <taxon>Pseudonocardiales</taxon>
        <taxon>Pseudonocardiaceae</taxon>
        <taxon>Kibdelosporangium</taxon>
    </lineage>
</organism>
<dbReference type="PRINTS" id="PR00111">
    <property type="entry name" value="ABHYDROLASE"/>
</dbReference>
<proteinExistence type="predicted"/>
<dbReference type="PANTHER" id="PTHR46438:SF11">
    <property type="entry name" value="LIPASE-RELATED"/>
    <property type="match status" value="1"/>
</dbReference>
<comment type="caution">
    <text evidence="2">The sequence shown here is derived from an EMBL/GenBank/DDBJ whole genome shotgun (WGS) entry which is preliminary data.</text>
</comment>
<dbReference type="Gene3D" id="3.40.50.1820">
    <property type="entry name" value="alpha/beta hydrolase"/>
    <property type="match status" value="1"/>
</dbReference>
<accession>A0ABX2F9F0</accession>
<feature type="domain" description="AB hydrolase-1" evidence="1">
    <location>
        <begin position="14"/>
        <end position="250"/>
    </location>
</feature>
<dbReference type="EMBL" id="JAAATY010000016">
    <property type="protein sequence ID" value="NRN67833.1"/>
    <property type="molecule type" value="Genomic_DNA"/>
</dbReference>
<protein>
    <submittedName>
        <fullName evidence="2">Dihydrolipoyllysine-residue acetyltransferase component of acetoin cleaving system</fullName>
    </submittedName>
</protein>
<gene>
    <name evidence="2" type="ORF">GC106_50730</name>
</gene>